<accession>A0A9W6W8N2</accession>
<dbReference type="InterPro" id="IPR050131">
    <property type="entry name" value="Peptidase_S8_subtilisin-like"/>
</dbReference>
<dbReference type="InterPro" id="IPR023828">
    <property type="entry name" value="Peptidase_S8_Ser-AS"/>
</dbReference>
<keyword evidence="3 6" id="KW-0378">Hydrolase</keyword>
<dbReference type="PROSITE" id="PS00136">
    <property type="entry name" value="SUBTILASE_ASP"/>
    <property type="match status" value="1"/>
</dbReference>
<sequence>MAALGVAALALTGAPAAANAAEGTAAPWSQAGSDASSSTVTLVTGDKVTLHPDGRFVFVPGAGRETIGYNRFATRRDGRTELYVVPNDAAKPLAAGTLDPRLFNVTALTRDGLAGDTLPLIVQYTASAYAARSASSLAGATRSATLSSINADGVRLPAAGATAFWNQVVPGGATDRSVSPGIAHVWLNGKKHVTLDESVQQVGGNTAWQSGYSGTGITVAVLDTGIDLTHPDFRDRVLAVNDFTNTSPTAVDGNGHGTHVASITAGSGAASNGRFRGVAPDAKLLIGKVCDNAGQCTDEDIIEGMQWAASQHATAVNMSLSGDPSDGTDPLSAAINNITELTGTLFVVAAGNEGAFGTVGSPGTADSALTVGSVTKSDGLSGFSSQGPRFGDYAVKPDVVAPGSAITAALASGLGFPASQKYVEGSGTSMATPHVTGAVALMKQSHPAWTAAQLKSAIMNSSKRIGSGVTVFQQGAGRLDIGQGVTQTVYSDSGSLSFGRYAFPHTQPAVTRTARLNNPGTTPVTVSLAFTAYAPNGEQAPAGLFTTDRAAATIPPGASVDVNITFTPSPSAASGSYSGDLVATSTTGVRVRVVAGAYLEPEMHDIVIAPKARTGSTVDVFGAAVLNLDTGASHWITTIDAQGKARAHVPLGRYQVIGNIGSNGAAASLTSFASALTVGSADVNLNWDANQGVRRSYALADRTDEVRQSIDAETTASSLDGSSSVQFGGTAVGSAQTIYTVPTTVQPAAGFWYSERVTLIKSGTPNNTTSPYRYNLYGETSGRLPDTVSVNARDADLAVETGVYQSQGKTAPATRLDYALAPGAGFAVAAFGQYNGVPSTVREYFQATTGWQWQSDLVFGTANSYETQSRSLTRPIASTTYQWNRAPIQAAGATVIRRGDQMTVIAPMFSGPDQVTDTFTNTGITGTSVLLMGGTELYRDPTACASDYELPPGLSGRFVYRCTETRPAAWTTLGTSATGEWSFDSATTASETIQQLTTVHVAATGVENGAAKVGVRQDVTLDVVRATGSPEVKKFKYEVSYDGGTTWIWVTVSRVGDHGTASLVHPAGSTSVSTRITVTDTANNTAIMTVIRSYNLVP</sequence>
<keyword evidence="4 6" id="KW-0720">Serine protease</keyword>
<dbReference type="PROSITE" id="PS00138">
    <property type="entry name" value="SUBTILASE_SER"/>
    <property type="match status" value="1"/>
</dbReference>
<evidence type="ECO:0000256" key="5">
    <source>
        <dbReference type="PIRSR" id="PIRSR615500-1"/>
    </source>
</evidence>
<feature type="domain" description="Peptidase S8/S53" evidence="9">
    <location>
        <begin position="214"/>
        <end position="477"/>
    </location>
</feature>
<dbReference type="PRINTS" id="PR00723">
    <property type="entry name" value="SUBTILISIN"/>
</dbReference>
<dbReference type="Proteomes" id="UP001165079">
    <property type="component" value="Unassembled WGS sequence"/>
</dbReference>
<dbReference type="Gene3D" id="3.40.50.200">
    <property type="entry name" value="Peptidase S8/S53 domain"/>
    <property type="match status" value="1"/>
</dbReference>
<evidence type="ECO:0000313" key="11">
    <source>
        <dbReference type="Proteomes" id="UP001165079"/>
    </source>
</evidence>
<comment type="similarity">
    <text evidence="1 6 7">Belongs to the peptidase S8 family.</text>
</comment>
<dbReference type="InterPro" id="IPR013783">
    <property type="entry name" value="Ig-like_fold"/>
</dbReference>
<evidence type="ECO:0000256" key="6">
    <source>
        <dbReference type="PROSITE-ProRule" id="PRU01240"/>
    </source>
</evidence>
<dbReference type="SUPFAM" id="SSF52743">
    <property type="entry name" value="Subtilisin-like"/>
    <property type="match status" value="1"/>
</dbReference>
<dbReference type="PANTHER" id="PTHR43806">
    <property type="entry name" value="PEPTIDASE S8"/>
    <property type="match status" value="1"/>
</dbReference>
<dbReference type="PANTHER" id="PTHR43806:SF11">
    <property type="entry name" value="CEREVISIN-RELATED"/>
    <property type="match status" value="1"/>
</dbReference>
<dbReference type="Gene3D" id="2.60.40.10">
    <property type="entry name" value="Immunoglobulins"/>
    <property type="match status" value="1"/>
</dbReference>
<feature type="active site" description="Charge relay system" evidence="5 6">
    <location>
        <position position="223"/>
    </location>
</feature>
<dbReference type="InterPro" id="IPR036852">
    <property type="entry name" value="Peptidase_S8/S53_dom_sf"/>
</dbReference>
<protein>
    <submittedName>
        <fullName evidence="10">Serine protease</fullName>
    </submittedName>
</protein>
<reference evidence="10" key="1">
    <citation type="submission" date="2023-03" db="EMBL/GenBank/DDBJ databases">
        <title>Actinorhabdospora filicis NBRC 111898.</title>
        <authorList>
            <person name="Ichikawa N."/>
            <person name="Sato H."/>
            <person name="Tonouchi N."/>
        </authorList>
    </citation>
    <scope>NUCLEOTIDE SEQUENCE</scope>
    <source>
        <strain evidence="10">NBRC 111898</strain>
    </source>
</reference>
<feature type="active site" description="Charge relay system" evidence="5 6">
    <location>
        <position position="256"/>
    </location>
</feature>
<evidence type="ECO:0000256" key="1">
    <source>
        <dbReference type="ARBA" id="ARBA00011073"/>
    </source>
</evidence>
<dbReference type="AlphaFoldDB" id="A0A9W6W8N2"/>
<dbReference type="Pfam" id="PF00082">
    <property type="entry name" value="Peptidase_S8"/>
    <property type="match status" value="1"/>
</dbReference>
<evidence type="ECO:0000259" key="9">
    <source>
        <dbReference type="Pfam" id="PF00082"/>
    </source>
</evidence>
<keyword evidence="11" id="KW-1185">Reference proteome</keyword>
<dbReference type="InterPro" id="IPR023827">
    <property type="entry name" value="Peptidase_S8_Asp-AS"/>
</dbReference>
<evidence type="ECO:0000313" key="10">
    <source>
        <dbReference type="EMBL" id="GLZ76656.1"/>
    </source>
</evidence>
<evidence type="ECO:0000256" key="7">
    <source>
        <dbReference type="RuleBase" id="RU003355"/>
    </source>
</evidence>
<dbReference type="GO" id="GO:0005975">
    <property type="term" value="P:carbohydrate metabolic process"/>
    <property type="evidence" value="ECO:0007669"/>
    <property type="project" value="UniProtKB-ARBA"/>
</dbReference>
<dbReference type="InterPro" id="IPR015500">
    <property type="entry name" value="Peptidase_S8_subtilisin-rel"/>
</dbReference>
<evidence type="ECO:0000256" key="8">
    <source>
        <dbReference type="SAM" id="SignalP"/>
    </source>
</evidence>
<feature type="signal peptide" evidence="8">
    <location>
        <begin position="1"/>
        <end position="20"/>
    </location>
</feature>
<organism evidence="10 11">
    <name type="scientific">Actinorhabdospora filicis</name>
    <dbReference type="NCBI Taxonomy" id="1785913"/>
    <lineage>
        <taxon>Bacteria</taxon>
        <taxon>Bacillati</taxon>
        <taxon>Actinomycetota</taxon>
        <taxon>Actinomycetes</taxon>
        <taxon>Micromonosporales</taxon>
        <taxon>Micromonosporaceae</taxon>
        <taxon>Actinorhabdospora</taxon>
    </lineage>
</organism>
<feature type="active site" description="Charge relay system" evidence="5 6">
    <location>
        <position position="429"/>
    </location>
</feature>
<evidence type="ECO:0000256" key="3">
    <source>
        <dbReference type="ARBA" id="ARBA00022801"/>
    </source>
</evidence>
<dbReference type="CDD" id="cd07487">
    <property type="entry name" value="Peptidases_S8_1"/>
    <property type="match status" value="1"/>
</dbReference>
<name>A0A9W6W8N2_9ACTN</name>
<dbReference type="PROSITE" id="PS51892">
    <property type="entry name" value="SUBTILASE"/>
    <property type="match status" value="1"/>
</dbReference>
<dbReference type="GO" id="GO:0004252">
    <property type="term" value="F:serine-type endopeptidase activity"/>
    <property type="evidence" value="ECO:0007669"/>
    <property type="project" value="UniProtKB-UniRule"/>
</dbReference>
<keyword evidence="8" id="KW-0732">Signal</keyword>
<gene>
    <name evidence="10" type="ORF">Afil01_14630</name>
</gene>
<proteinExistence type="inferred from homology"/>
<evidence type="ECO:0000256" key="2">
    <source>
        <dbReference type="ARBA" id="ARBA00022670"/>
    </source>
</evidence>
<comment type="caution">
    <text evidence="10">The sequence shown here is derived from an EMBL/GenBank/DDBJ whole genome shotgun (WGS) entry which is preliminary data.</text>
</comment>
<dbReference type="GO" id="GO:0006508">
    <property type="term" value="P:proteolysis"/>
    <property type="evidence" value="ECO:0007669"/>
    <property type="project" value="UniProtKB-KW"/>
</dbReference>
<dbReference type="InterPro" id="IPR000209">
    <property type="entry name" value="Peptidase_S8/S53_dom"/>
</dbReference>
<feature type="chain" id="PRO_5040813941" evidence="8">
    <location>
        <begin position="21"/>
        <end position="1098"/>
    </location>
</feature>
<evidence type="ECO:0000256" key="4">
    <source>
        <dbReference type="ARBA" id="ARBA00022825"/>
    </source>
</evidence>
<keyword evidence="2 6" id="KW-0645">Protease</keyword>
<dbReference type="EMBL" id="BSTX01000001">
    <property type="protein sequence ID" value="GLZ76656.1"/>
    <property type="molecule type" value="Genomic_DNA"/>
</dbReference>